<comment type="caution">
    <text evidence="6">The sequence shown here is derived from an EMBL/GenBank/DDBJ whole genome shotgun (WGS) entry which is preliminary data.</text>
</comment>
<dbReference type="PANTHER" id="PTHR24421">
    <property type="entry name" value="NITRATE/NITRITE SENSOR PROTEIN NARX-RELATED"/>
    <property type="match status" value="1"/>
</dbReference>
<evidence type="ECO:0000259" key="5">
    <source>
        <dbReference type="Pfam" id="PF07730"/>
    </source>
</evidence>
<dbReference type="Proteomes" id="UP000622245">
    <property type="component" value="Unassembled WGS sequence"/>
</dbReference>
<dbReference type="Gene3D" id="1.20.5.1930">
    <property type="match status" value="1"/>
</dbReference>
<evidence type="ECO:0000313" key="6">
    <source>
        <dbReference type="EMBL" id="MBM0278345.1"/>
    </source>
</evidence>
<dbReference type="Gene3D" id="3.30.565.10">
    <property type="entry name" value="Histidine kinase-like ATPase, C-terminal domain"/>
    <property type="match status" value="1"/>
</dbReference>
<keyword evidence="4" id="KW-0812">Transmembrane</keyword>
<evidence type="ECO:0000256" key="2">
    <source>
        <dbReference type="ARBA" id="ARBA00022777"/>
    </source>
</evidence>
<feature type="transmembrane region" description="Helical" evidence="4">
    <location>
        <begin position="129"/>
        <end position="149"/>
    </location>
</feature>
<dbReference type="InterPro" id="IPR050482">
    <property type="entry name" value="Sensor_HK_TwoCompSys"/>
</dbReference>
<keyword evidence="4" id="KW-1133">Transmembrane helix</keyword>
<accession>A0ABS1YLP0</accession>
<dbReference type="PANTHER" id="PTHR24421:SF63">
    <property type="entry name" value="SENSOR HISTIDINE KINASE DESK"/>
    <property type="match status" value="1"/>
</dbReference>
<organism evidence="6 7">
    <name type="scientific">Micromonospora tarensis</name>
    <dbReference type="NCBI Taxonomy" id="2806100"/>
    <lineage>
        <taxon>Bacteria</taxon>
        <taxon>Bacillati</taxon>
        <taxon>Actinomycetota</taxon>
        <taxon>Actinomycetes</taxon>
        <taxon>Micromonosporales</taxon>
        <taxon>Micromonosporaceae</taxon>
        <taxon>Micromonospora</taxon>
    </lineage>
</organism>
<keyword evidence="1" id="KW-0808">Transferase</keyword>
<dbReference type="CDD" id="cd16917">
    <property type="entry name" value="HATPase_UhpB-NarQ-NarX-like"/>
    <property type="match status" value="1"/>
</dbReference>
<dbReference type="GO" id="GO:0016301">
    <property type="term" value="F:kinase activity"/>
    <property type="evidence" value="ECO:0007669"/>
    <property type="project" value="UniProtKB-KW"/>
</dbReference>
<keyword evidence="3" id="KW-0902">Two-component regulatory system</keyword>
<sequence length="384" mass="40394">MLSEAGTPRADRRLRRARQATLLSLVTGVWASVLLPAVGVTREPDARRAALGAVGVLAFVIAQTAVLYAAVTPWLDPRWRRRAHLGLAGAAVLTVPLVGPVAAGAWPTWAWLGAALIGMAPLLVRWRAALAVAAAVLLVSVAVAGWTGASVVRHLVVTAGIGVAVAAVNGFQVWFWDLLVDARQGQAAQARLAAAEERLRFARDVHDVLGHSLTVIALKAELAARLAPVDPERAGREAAEVQRLAASALTEVRETVHGYHAVDLDDQLAAVAGVLRSCGVRCTVSPPPVDLPQPVASELAAVLREAGTNVLRHSRAGWCRIRIDREKDMARMTIANDGADDGGPDAHSHGLRGLADRLAAAGGALRVHRQDAVFTVEVTVPVPS</sequence>
<feature type="transmembrane region" description="Helical" evidence="4">
    <location>
        <begin position="83"/>
        <end position="102"/>
    </location>
</feature>
<dbReference type="InterPro" id="IPR011712">
    <property type="entry name" value="Sig_transdc_His_kin_sub3_dim/P"/>
</dbReference>
<keyword evidence="4" id="KW-0472">Membrane</keyword>
<dbReference type="SUPFAM" id="SSF55874">
    <property type="entry name" value="ATPase domain of HSP90 chaperone/DNA topoisomerase II/histidine kinase"/>
    <property type="match status" value="1"/>
</dbReference>
<dbReference type="RefSeq" id="WP_203150721.1">
    <property type="nucleotide sequence ID" value="NZ_JAEVHL010000162.1"/>
</dbReference>
<evidence type="ECO:0000313" key="7">
    <source>
        <dbReference type="Proteomes" id="UP000622245"/>
    </source>
</evidence>
<evidence type="ECO:0000256" key="4">
    <source>
        <dbReference type="SAM" id="Phobius"/>
    </source>
</evidence>
<name>A0ABS1YLP0_9ACTN</name>
<proteinExistence type="predicted"/>
<gene>
    <name evidence="6" type="ORF">JM949_24910</name>
</gene>
<feature type="transmembrane region" description="Helical" evidence="4">
    <location>
        <begin position="155"/>
        <end position="176"/>
    </location>
</feature>
<reference evidence="6 7" key="1">
    <citation type="submission" date="2021-01" db="EMBL/GenBank/DDBJ databases">
        <title>Draft genome sequence of Micromonospora sp. strain STR1s_6.</title>
        <authorList>
            <person name="Karlyshev A."/>
            <person name="Jawad R."/>
        </authorList>
    </citation>
    <scope>NUCLEOTIDE SEQUENCE [LARGE SCALE GENOMIC DNA]</scope>
    <source>
        <strain evidence="6 7">STR1S-6</strain>
    </source>
</reference>
<feature type="transmembrane region" description="Helical" evidence="4">
    <location>
        <begin position="20"/>
        <end position="38"/>
    </location>
</feature>
<evidence type="ECO:0000256" key="3">
    <source>
        <dbReference type="ARBA" id="ARBA00023012"/>
    </source>
</evidence>
<dbReference type="Pfam" id="PF07730">
    <property type="entry name" value="HisKA_3"/>
    <property type="match status" value="1"/>
</dbReference>
<evidence type="ECO:0000256" key="1">
    <source>
        <dbReference type="ARBA" id="ARBA00022679"/>
    </source>
</evidence>
<feature type="domain" description="Signal transduction histidine kinase subgroup 3 dimerisation and phosphoacceptor" evidence="5">
    <location>
        <begin position="197"/>
        <end position="262"/>
    </location>
</feature>
<dbReference type="InterPro" id="IPR036890">
    <property type="entry name" value="HATPase_C_sf"/>
</dbReference>
<dbReference type="EMBL" id="JAEVHL010000162">
    <property type="protein sequence ID" value="MBM0278345.1"/>
    <property type="molecule type" value="Genomic_DNA"/>
</dbReference>
<protein>
    <submittedName>
        <fullName evidence="6">Histidine kinase</fullName>
    </submittedName>
</protein>
<keyword evidence="7" id="KW-1185">Reference proteome</keyword>
<keyword evidence="2 6" id="KW-0418">Kinase</keyword>
<feature type="transmembrane region" description="Helical" evidence="4">
    <location>
        <begin position="50"/>
        <end position="71"/>
    </location>
</feature>